<gene>
    <name evidence="1" type="ORF">F0254_00650</name>
</gene>
<comment type="caution">
    <text evidence="1">The sequence shown here is derived from an EMBL/GenBank/DDBJ whole genome shotgun (WGS) entry which is preliminary data.</text>
</comment>
<dbReference type="Proteomes" id="UP000532247">
    <property type="component" value="Unassembled WGS sequence"/>
</dbReference>
<dbReference type="RefSeq" id="WP_171345305.1">
    <property type="nucleotide sequence ID" value="NZ_VTYF01000001.1"/>
</dbReference>
<reference evidence="1 2" key="1">
    <citation type="submission" date="2019-09" db="EMBL/GenBank/DDBJ databases">
        <title>Draft genome sequencing and comparative genomics of hatchery-associated Vibrios.</title>
        <authorList>
            <person name="Kehlet-Delgado H."/>
            <person name="Mueller R.S."/>
        </authorList>
    </citation>
    <scope>NUCLEOTIDE SEQUENCE [LARGE SCALE GENOMIC DNA]</scope>
    <source>
        <strain evidence="1 2">081416A</strain>
    </source>
</reference>
<organism evidence="1 2">
    <name type="scientific">Vibrio alginolyticus</name>
    <dbReference type="NCBI Taxonomy" id="663"/>
    <lineage>
        <taxon>Bacteria</taxon>
        <taxon>Pseudomonadati</taxon>
        <taxon>Pseudomonadota</taxon>
        <taxon>Gammaproteobacteria</taxon>
        <taxon>Vibrionales</taxon>
        <taxon>Vibrionaceae</taxon>
        <taxon>Vibrio</taxon>
    </lineage>
</organism>
<dbReference type="EMBL" id="VTYF01000001">
    <property type="protein sequence ID" value="NOI07371.1"/>
    <property type="molecule type" value="Genomic_DNA"/>
</dbReference>
<dbReference type="AlphaFoldDB" id="A0A7Y4AZJ2"/>
<accession>A0A7Y4AZJ2</accession>
<name>A0A7Y4AZJ2_VIBAL</name>
<evidence type="ECO:0000313" key="1">
    <source>
        <dbReference type="EMBL" id="NOI07371.1"/>
    </source>
</evidence>
<protein>
    <submittedName>
        <fullName evidence="1">Uncharacterized protein</fullName>
    </submittedName>
</protein>
<sequence length="303" mass="35355">MRDNLEKEANYTYKMLEEDFVICKKQFVEESGLIPKGKELFVFIDRENKDEKFTPYVTPLVGEKQFKMIIPEDYLKAIFSFVKNDVIPYSQEFLPENVEVSRIFANSILYSSFLHEFSHFIRNHHSKLKPSKQNTTNDLKVIEIDADVIAACLLFSFISTTGLSRGLLIKSVIVGIRGQFEIVHRYFTNHNLTSSYELEPISRAYIALCNMATAPTFENDLELEKDISNELQDMENKLFKNSWINATGKMEPRFDSNLWHQSKESLSEYAHSDFEQTVWTSVVNAKFRRFISSIKRVVYNFIN</sequence>
<evidence type="ECO:0000313" key="2">
    <source>
        <dbReference type="Proteomes" id="UP000532247"/>
    </source>
</evidence>
<proteinExistence type="predicted"/>